<dbReference type="EMBL" id="JACGWV010000003">
    <property type="protein sequence ID" value="MBA8810959.1"/>
    <property type="molecule type" value="Genomic_DNA"/>
</dbReference>
<feature type="transmembrane region" description="Helical" evidence="2">
    <location>
        <begin position="205"/>
        <end position="222"/>
    </location>
</feature>
<protein>
    <submittedName>
        <fullName evidence="3">Uncharacterized protein</fullName>
    </submittedName>
</protein>
<evidence type="ECO:0000256" key="2">
    <source>
        <dbReference type="SAM" id="Phobius"/>
    </source>
</evidence>
<feature type="transmembrane region" description="Helical" evidence="2">
    <location>
        <begin position="180"/>
        <end position="199"/>
    </location>
</feature>
<feature type="region of interest" description="Disordered" evidence="1">
    <location>
        <begin position="1"/>
        <end position="33"/>
    </location>
</feature>
<dbReference type="Proteomes" id="UP000540568">
    <property type="component" value="Unassembled WGS sequence"/>
</dbReference>
<keyword evidence="2" id="KW-0812">Transmembrane</keyword>
<feature type="transmembrane region" description="Helical" evidence="2">
    <location>
        <begin position="122"/>
        <end position="141"/>
    </location>
</feature>
<accession>A0A7W3PGU2</accession>
<evidence type="ECO:0000256" key="1">
    <source>
        <dbReference type="SAM" id="MobiDB-lite"/>
    </source>
</evidence>
<name>A0A7W3PGU2_9MICO</name>
<organism evidence="3 4">
    <name type="scientific">Promicromonospora sukumoe</name>
    <dbReference type="NCBI Taxonomy" id="88382"/>
    <lineage>
        <taxon>Bacteria</taxon>
        <taxon>Bacillati</taxon>
        <taxon>Actinomycetota</taxon>
        <taxon>Actinomycetes</taxon>
        <taxon>Micrococcales</taxon>
        <taxon>Promicromonosporaceae</taxon>
        <taxon>Promicromonospora</taxon>
    </lineage>
</organism>
<dbReference type="AlphaFoldDB" id="A0A7W3PGU2"/>
<gene>
    <name evidence="3" type="ORF">FHX71_004966</name>
</gene>
<keyword evidence="2" id="KW-0472">Membrane</keyword>
<keyword evidence="2" id="KW-1133">Transmembrane helix</keyword>
<feature type="transmembrane region" description="Helical" evidence="2">
    <location>
        <begin position="153"/>
        <end position="173"/>
    </location>
</feature>
<feature type="compositionally biased region" description="Basic and acidic residues" evidence="1">
    <location>
        <begin position="13"/>
        <end position="31"/>
    </location>
</feature>
<evidence type="ECO:0000313" key="3">
    <source>
        <dbReference type="EMBL" id="MBA8810959.1"/>
    </source>
</evidence>
<feature type="transmembrane region" description="Helical" evidence="2">
    <location>
        <begin position="59"/>
        <end position="76"/>
    </location>
</feature>
<feature type="transmembrane region" description="Helical" evidence="2">
    <location>
        <begin position="88"/>
        <end position="110"/>
    </location>
</feature>
<keyword evidence="4" id="KW-1185">Reference proteome</keyword>
<dbReference type="RefSeq" id="WP_182620166.1">
    <property type="nucleotide sequence ID" value="NZ_BAAATF010000009.1"/>
</dbReference>
<sequence length="246" mass="25618">MASDPTSGTPAQPEDRVLPADQAHPEDDGARGLDPAETLRLIRQHQEAARDATGPDGRLLFGAWGLAWVIGYLAMWTTARETGSPEPWAGWVFACCIAGATAFTIVHSVTRTSGTRGASARIGALYGWTWFLAFTALGVVLGAMGEAGASPEVMAIAANGFACVIVGLMYIAGGLVFEEIRMAAVGGWMLVAAVLAAFAGMPNTYLVMAVAGGGGFLAMAVVEQVFRSRRRSPASAVRTEGGGWRA</sequence>
<feature type="compositionally biased region" description="Polar residues" evidence="1">
    <location>
        <begin position="1"/>
        <end position="10"/>
    </location>
</feature>
<proteinExistence type="predicted"/>
<reference evidence="3 4" key="1">
    <citation type="submission" date="2020-07" db="EMBL/GenBank/DDBJ databases">
        <title>Sequencing the genomes of 1000 actinobacteria strains.</title>
        <authorList>
            <person name="Klenk H.-P."/>
        </authorList>
    </citation>
    <scope>NUCLEOTIDE SEQUENCE [LARGE SCALE GENOMIC DNA]</scope>
    <source>
        <strain evidence="3 4">DSM 44121</strain>
    </source>
</reference>
<comment type="caution">
    <text evidence="3">The sequence shown here is derived from an EMBL/GenBank/DDBJ whole genome shotgun (WGS) entry which is preliminary data.</text>
</comment>
<evidence type="ECO:0000313" key="4">
    <source>
        <dbReference type="Proteomes" id="UP000540568"/>
    </source>
</evidence>